<dbReference type="HOGENOM" id="CLU_634447_0_0_6"/>
<dbReference type="AlphaFoldDB" id="Q326E0"/>
<dbReference type="EMBL" id="CP000036">
    <property type="protein sequence ID" value="ABB64819.1"/>
    <property type="molecule type" value="Genomic_DNA"/>
</dbReference>
<dbReference type="Proteomes" id="UP000007067">
    <property type="component" value="Chromosome"/>
</dbReference>
<proteinExistence type="predicted"/>
<evidence type="ECO:0000313" key="1">
    <source>
        <dbReference type="EMBL" id="ABB64819.1"/>
    </source>
</evidence>
<sequence>MIIVLSRQITYPTEVYYTFGGPVYHKEPRNPNSSQFLISLLTYECWDIQIIRLFRSLRRIVIHYFSDRLLLLGQRSHPMLLVAIHHWLLNLLIGHQSDFRTFVHADPCRNNGYAQLVIHIRVKRSTDNHSRVAGSKCTDGVTYRFDLNQTQVEARRDVNQHAARARQVDIFQQRRRDSHFSSFFRTVFTARHARTHHCVAHFRHYGAYVCKVHVHQTRTSNQFGDTLHSAFQYIVRCAKRIQQGDTAAQNFQQFVVRDSDQRVHMLGQFSDPLLGECHTLLAFKVERLSDDSNGQDTQIFCHFSDDWCCTCTGTTTHTRSNKDHVCTFQRRTQCIAILISRIAANFWISASAQSFGDTATDLNRLSNRCFTQRLCIGIYREEFNTFNTLAHHVFNSITAAAADADDFNHRVIGKFHWFKHSFSPICACRLSP</sequence>
<name>Q326E0_SHIBS</name>
<accession>Q326E0</accession>
<dbReference type="KEGG" id="sbo:SBO_0084"/>
<organism evidence="1 2">
    <name type="scientific">Shigella boydii serotype 4 (strain Sb227)</name>
    <dbReference type="NCBI Taxonomy" id="300268"/>
    <lineage>
        <taxon>Bacteria</taxon>
        <taxon>Pseudomonadati</taxon>
        <taxon>Pseudomonadota</taxon>
        <taxon>Gammaproteobacteria</taxon>
        <taxon>Enterobacterales</taxon>
        <taxon>Enterobacteriaceae</taxon>
        <taxon>Shigella</taxon>
    </lineage>
</organism>
<dbReference type="AntiFam" id="ANF00119">
    <property type="entry name" value="Shadow ORF (opposite ftsZ)"/>
</dbReference>
<evidence type="ECO:0000313" key="2">
    <source>
        <dbReference type="Proteomes" id="UP000007067"/>
    </source>
</evidence>
<gene>
    <name evidence="1" type="ordered locus">SBO_0084</name>
</gene>
<protein>
    <submittedName>
        <fullName evidence="1">Uncharacterized protein</fullName>
    </submittedName>
</protein>
<reference evidence="1 2" key="1">
    <citation type="journal article" date="2005" name="Nucleic Acids Res.">
        <title>Genome dynamics and diversity of Shigella species, the etiologic agents of bacillary dysentery.</title>
        <authorList>
            <person name="Yang F."/>
            <person name="Yang J."/>
            <person name="Zhang X."/>
            <person name="Chen L."/>
            <person name="Jiang Y."/>
            <person name="Yan Y."/>
            <person name="Tang X."/>
            <person name="Wang J."/>
            <person name="Xiong Z."/>
            <person name="Dong J."/>
            <person name="Xue Y."/>
            <person name="Zhu Y."/>
            <person name="Xu X."/>
            <person name="Sun L."/>
            <person name="Chen S."/>
            <person name="Nie H."/>
            <person name="Peng J."/>
            <person name="Xu J."/>
            <person name="Wang Y."/>
            <person name="Yuan Z."/>
            <person name="Wen Y."/>
            <person name="Yao Z."/>
            <person name="Shen Y."/>
            <person name="Qiang B."/>
            <person name="Hou Y."/>
            <person name="Yu J."/>
            <person name="Jin Q."/>
        </authorList>
    </citation>
    <scope>NUCLEOTIDE SEQUENCE [LARGE SCALE GENOMIC DNA]</scope>
    <source>
        <strain evidence="1 2">Sb227</strain>
    </source>
</reference>